<keyword evidence="1" id="KW-0677">Repeat</keyword>
<keyword evidence="2" id="KW-0862">Zinc</keyword>
<protein>
    <recommendedName>
        <fullName evidence="4">TFIIB-type domain-containing protein</fullName>
    </recommendedName>
</protein>
<proteinExistence type="predicted"/>
<feature type="compositionally biased region" description="Basic and acidic residues" evidence="3">
    <location>
        <begin position="96"/>
        <end position="114"/>
    </location>
</feature>
<gene>
    <name evidence="5" type="ORF">RND71_043410</name>
</gene>
<dbReference type="SUPFAM" id="SSF57783">
    <property type="entry name" value="Zinc beta-ribbon"/>
    <property type="match status" value="1"/>
</dbReference>
<comment type="caution">
    <text evidence="5">The sequence shown here is derived from an EMBL/GenBank/DDBJ whole genome shotgun (WGS) entry which is preliminary data.</text>
</comment>
<dbReference type="Proteomes" id="UP001291623">
    <property type="component" value="Unassembled WGS sequence"/>
</dbReference>
<feature type="domain" description="TFIIB-type" evidence="4">
    <location>
        <begin position="3"/>
        <end position="34"/>
    </location>
</feature>
<evidence type="ECO:0000256" key="3">
    <source>
        <dbReference type="SAM" id="MobiDB-lite"/>
    </source>
</evidence>
<accession>A0AAE1QP23</accession>
<evidence type="ECO:0000256" key="2">
    <source>
        <dbReference type="PROSITE-ProRule" id="PRU00469"/>
    </source>
</evidence>
<dbReference type="Pfam" id="PF08271">
    <property type="entry name" value="Zn_Ribbon_TF"/>
    <property type="match status" value="1"/>
</dbReference>
<feature type="compositionally biased region" description="Acidic residues" evidence="3">
    <location>
        <begin position="118"/>
        <end position="134"/>
    </location>
</feature>
<evidence type="ECO:0000256" key="1">
    <source>
        <dbReference type="ARBA" id="ARBA00022737"/>
    </source>
</evidence>
<evidence type="ECO:0000259" key="4">
    <source>
        <dbReference type="PROSITE" id="PS51134"/>
    </source>
</evidence>
<dbReference type="EMBL" id="JAVYJV010000071">
    <property type="protein sequence ID" value="KAK4336960.1"/>
    <property type="molecule type" value="Genomic_DNA"/>
</dbReference>
<keyword evidence="2" id="KW-0863">Zinc-finger</keyword>
<name>A0AAE1QP23_9SOLA</name>
<evidence type="ECO:0000313" key="6">
    <source>
        <dbReference type="Proteomes" id="UP001291623"/>
    </source>
</evidence>
<evidence type="ECO:0000313" key="5">
    <source>
        <dbReference type="EMBL" id="KAK4336960.1"/>
    </source>
</evidence>
<keyword evidence="2" id="KW-0479">Metal-binding</keyword>
<organism evidence="5 6">
    <name type="scientific">Anisodus tanguticus</name>
    <dbReference type="NCBI Taxonomy" id="243964"/>
    <lineage>
        <taxon>Eukaryota</taxon>
        <taxon>Viridiplantae</taxon>
        <taxon>Streptophyta</taxon>
        <taxon>Embryophyta</taxon>
        <taxon>Tracheophyta</taxon>
        <taxon>Spermatophyta</taxon>
        <taxon>Magnoliopsida</taxon>
        <taxon>eudicotyledons</taxon>
        <taxon>Gunneridae</taxon>
        <taxon>Pentapetalae</taxon>
        <taxon>asterids</taxon>
        <taxon>lamiids</taxon>
        <taxon>Solanales</taxon>
        <taxon>Solanaceae</taxon>
        <taxon>Solanoideae</taxon>
        <taxon>Hyoscyameae</taxon>
        <taxon>Anisodus</taxon>
    </lineage>
</organism>
<dbReference type="GO" id="GO:0008270">
    <property type="term" value="F:zinc ion binding"/>
    <property type="evidence" value="ECO:0007669"/>
    <property type="project" value="UniProtKB-KW"/>
</dbReference>
<dbReference type="InterPro" id="IPR013137">
    <property type="entry name" value="Znf_TFIIB"/>
</dbReference>
<keyword evidence="6" id="KW-1185">Reference proteome</keyword>
<sequence length="170" mass="19164">MSSNSTCHNCGSSEFETDPARGDTVCTKCGIVIEDNAIVNEIQFEEGNFGGTHVVGQRVTDEYSMRSLSVGGLLGSGGKQSRVITLVKQSLLNENTDTKKDEIKDQKVDNHDKNNFVAEEEDEDLDEEDDDDDYFNLEKERNQLSIANLMSDNFQSSNYEVEEEYDYDYD</sequence>
<dbReference type="Gene3D" id="2.20.25.10">
    <property type="match status" value="1"/>
</dbReference>
<reference evidence="5" key="1">
    <citation type="submission" date="2023-12" db="EMBL/GenBank/DDBJ databases">
        <title>Genome assembly of Anisodus tanguticus.</title>
        <authorList>
            <person name="Wang Y.-J."/>
        </authorList>
    </citation>
    <scope>NUCLEOTIDE SEQUENCE</scope>
    <source>
        <strain evidence="5">KB-2021</strain>
        <tissue evidence="5">Leaf</tissue>
    </source>
</reference>
<dbReference type="FunFam" id="2.20.25.10:FF:000012">
    <property type="entry name" value="Putative transcription factor IIIB 90 kDa subunit"/>
    <property type="match status" value="1"/>
</dbReference>
<dbReference type="AlphaFoldDB" id="A0AAE1QP23"/>
<feature type="region of interest" description="Disordered" evidence="3">
    <location>
        <begin position="95"/>
        <end position="134"/>
    </location>
</feature>
<dbReference type="PROSITE" id="PS51134">
    <property type="entry name" value="ZF_TFIIB"/>
    <property type="match status" value="1"/>
</dbReference>